<dbReference type="Pfam" id="PF13632">
    <property type="entry name" value="Glyco_trans_2_3"/>
    <property type="match status" value="1"/>
</dbReference>
<proteinExistence type="inferred from homology"/>
<dbReference type="GO" id="GO:0016757">
    <property type="term" value="F:glycosyltransferase activity"/>
    <property type="evidence" value="ECO:0007669"/>
    <property type="project" value="UniProtKB-KW"/>
</dbReference>
<feature type="transmembrane region" description="Helical" evidence="4">
    <location>
        <begin position="309"/>
        <end position="328"/>
    </location>
</feature>
<comment type="similarity">
    <text evidence="1">Belongs to the glycosyltransferase 2 family.</text>
</comment>
<dbReference type="AlphaFoldDB" id="A0A9X1M0S7"/>
<gene>
    <name evidence="6" type="ORF">LJ751_05590</name>
</gene>
<comment type="caution">
    <text evidence="6">The sequence shown here is derived from an EMBL/GenBank/DDBJ whole genome shotgun (WGS) entry which is preliminary data.</text>
</comment>
<evidence type="ECO:0000256" key="1">
    <source>
        <dbReference type="ARBA" id="ARBA00006739"/>
    </source>
</evidence>
<dbReference type="RefSeq" id="WP_227907330.1">
    <property type="nucleotide sequence ID" value="NZ_CP095461.1"/>
</dbReference>
<sequence>MKLSNDLRRKPLAQAVEEPRSPVRVIAIIPAHNEEIGIAQTIDSLRRQTQAPDQILVAADNCTDGTVDIAKAMGVEVLETWDNTAKKAGALNQALAMVLPGLQPHDVVLMMDADSRLNRDFVAAGMAYFEHWPLRGGISGSYLAADHPSRVALLQKIEYTQGLRTVHRRAGRIHVLSGAATIFTVEALRKVAEMRGGSVIPGVKGLVYDESSLTEDYELTVALKRVGYDPRCAADCIVDTDVMPTWRDWRIQRLRWQRGTLETLFTYGFVEHTRKAWAVQAWTYFRTIIPVLMLMIWSYALIFEEVAFHPFWLLIIPVFMLDQLVATWDAGWRARIYATLIIPLWIYEAYQSIAYWKALHLALRGGEKEWLT</sequence>
<evidence type="ECO:0000256" key="2">
    <source>
        <dbReference type="ARBA" id="ARBA00022676"/>
    </source>
</evidence>
<feature type="domain" description="Glycosyltransferase 2-like" evidence="5">
    <location>
        <begin position="107"/>
        <end position="319"/>
    </location>
</feature>
<keyword evidence="4" id="KW-0472">Membrane</keyword>
<accession>A0A9X1M0S7</accession>
<organism evidence="6 7">
    <name type="scientific">Arthrobacter gengyunqii</name>
    <dbReference type="NCBI Taxonomy" id="2886940"/>
    <lineage>
        <taxon>Bacteria</taxon>
        <taxon>Bacillati</taxon>
        <taxon>Actinomycetota</taxon>
        <taxon>Actinomycetes</taxon>
        <taxon>Micrococcales</taxon>
        <taxon>Micrococcaceae</taxon>
        <taxon>Arthrobacter</taxon>
    </lineage>
</organism>
<evidence type="ECO:0000256" key="3">
    <source>
        <dbReference type="ARBA" id="ARBA00022679"/>
    </source>
</evidence>
<keyword evidence="4" id="KW-0812">Transmembrane</keyword>
<dbReference type="InterPro" id="IPR029044">
    <property type="entry name" value="Nucleotide-diphossugar_trans"/>
</dbReference>
<protein>
    <submittedName>
        <fullName evidence="6">Glycosyltransferase family 2 protein</fullName>
    </submittedName>
</protein>
<evidence type="ECO:0000313" key="6">
    <source>
        <dbReference type="EMBL" id="MCC3268835.1"/>
    </source>
</evidence>
<reference evidence="6" key="1">
    <citation type="submission" date="2021-10" db="EMBL/GenBank/DDBJ databases">
        <title>Novel species in genus Arthrobacter.</title>
        <authorList>
            <person name="Liu Y."/>
        </authorList>
    </citation>
    <scope>NUCLEOTIDE SEQUENCE</scope>
    <source>
        <strain evidence="6">Zg-Y809</strain>
    </source>
</reference>
<dbReference type="SUPFAM" id="SSF53448">
    <property type="entry name" value="Nucleotide-diphospho-sugar transferases"/>
    <property type="match status" value="1"/>
</dbReference>
<evidence type="ECO:0000259" key="5">
    <source>
        <dbReference type="Pfam" id="PF13632"/>
    </source>
</evidence>
<dbReference type="InterPro" id="IPR001173">
    <property type="entry name" value="Glyco_trans_2-like"/>
</dbReference>
<keyword evidence="3" id="KW-0808">Transferase</keyword>
<dbReference type="Gene3D" id="3.90.550.10">
    <property type="entry name" value="Spore Coat Polysaccharide Biosynthesis Protein SpsA, Chain A"/>
    <property type="match status" value="1"/>
</dbReference>
<feature type="transmembrane region" description="Helical" evidence="4">
    <location>
        <begin position="284"/>
        <end position="303"/>
    </location>
</feature>
<dbReference type="EMBL" id="JAJFZP010000005">
    <property type="protein sequence ID" value="MCC3268835.1"/>
    <property type="molecule type" value="Genomic_DNA"/>
</dbReference>
<dbReference type="CDD" id="cd06423">
    <property type="entry name" value="CESA_like"/>
    <property type="match status" value="1"/>
</dbReference>
<dbReference type="PANTHER" id="PTHR43630">
    <property type="entry name" value="POLY-BETA-1,6-N-ACETYL-D-GLUCOSAMINE SYNTHASE"/>
    <property type="match status" value="1"/>
</dbReference>
<keyword evidence="4" id="KW-1133">Transmembrane helix</keyword>
<keyword evidence="2" id="KW-0328">Glycosyltransferase</keyword>
<evidence type="ECO:0000313" key="7">
    <source>
        <dbReference type="Proteomes" id="UP001139264"/>
    </source>
</evidence>
<dbReference type="Proteomes" id="UP001139264">
    <property type="component" value="Unassembled WGS sequence"/>
</dbReference>
<dbReference type="PANTHER" id="PTHR43630:SF1">
    <property type="entry name" value="POLY-BETA-1,6-N-ACETYL-D-GLUCOSAMINE SYNTHASE"/>
    <property type="match status" value="1"/>
</dbReference>
<evidence type="ECO:0000256" key="4">
    <source>
        <dbReference type="SAM" id="Phobius"/>
    </source>
</evidence>
<name>A0A9X1M0S7_9MICC</name>